<evidence type="ECO:0000256" key="1">
    <source>
        <dbReference type="ARBA" id="ARBA00022598"/>
    </source>
</evidence>
<name>A0ABQ1ZS16_9BACL</name>
<keyword evidence="1" id="KW-0436">Ligase</keyword>
<proteinExistence type="predicted"/>
<dbReference type="Pfam" id="PF18603">
    <property type="entry name" value="LAL_C2"/>
    <property type="match status" value="1"/>
</dbReference>
<protein>
    <recommendedName>
        <fullName evidence="5">ATP-grasp domain-containing protein</fullName>
    </recommendedName>
</protein>
<keyword evidence="2 4" id="KW-0547">Nucleotide-binding</keyword>
<reference evidence="7" key="1">
    <citation type="journal article" date="2019" name="Int. J. Syst. Evol. Microbiol.">
        <title>The Global Catalogue of Microorganisms (GCM) 10K type strain sequencing project: providing services to taxonomists for standard genome sequencing and annotation.</title>
        <authorList>
            <consortium name="The Broad Institute Genomics Platform"/>
            <consortium name="The Broad Institute Genome Sequencing Center for Infectious Disease"/>
            <person name="Wu L."/>
            <person name="Ma J."/>
        </authorList>
    </citation>
    <scope>NUCLEOTIDE SEQUENCE [LARGE SCALE GENOMIC DNA]</scope>
    <source>
        <strain evidence="7">CCM 8702</strain>
    </source>
</reference>
<dbReference type="PANTHER" id="PTHR43585:SF2">
    <property type="entry name" value="ATP-GRASP ENZYME FSQD"/>
    <property type="match status" value="1"/>
</dbReference>
<sequence>MEGKVTAHLLMIESWVGASGNLLPPLLKARGHSYTFVTRKLGHYGEPDVRPPHPVIAHADEVLVTETNDPAALIEFLRLYSFDGVITVCDYYIDTVRQVAKAFSLPCPFPDTVELVRNKYRMRESLDQAGLANPPYRITRSWEETKASAEEIGYPLVAKPVDLASSAFVNLIRDPEELHTAYEALDAFPLNFRDQERDRRILLEAFMQGTEVSVESVCYDGHIHTLGITDKSVTGTPYFIENGHMFPAKLDEQTVRTVRRFVEQALHAVGFDHGIAHTEVMLTADGPRIVEINPRTAGNYIVELVKHVTGLDLLEVFVDLALGQKPLLEQQDQGAASAAIAFLVPPHEGMIAQMEGMETLESDPRIARFQFVDGHNLFVNKPIDNACYLGHVVACDPEGQEARSYAESALSRVRLHYLEKGGAAK</sequence>
<dbReference type="Gene3D" id="3.30.470.20">
    <property type="entry name" value="ATP-grasp fold, B domain"/>
    <property type="match status" value="1"/>
</dbReference>
<dbReference type="Pfam" id="PF13535">
    <property type="entry name" value="ATP-grasp_4"/>
    <property type="match status" value="1"/>
</dbReference>
<evidence type="ECO:0000256" key="4">
    <source>
        <dbReference type="PROSITE-ProRule" id="PRU00409"/>
    </source>
</evidence>
<dbReference type="SUPFAM" id="SSF56059">
    <property type="entry name" value="Glutathione synthetase ATP-binding domain-like"/>
    <property type="match status" value="1"/>
</dbReference>
<dbReference type="EMBL" id="BMDD01000001">
    <property type="protein sequence ID" value="GGH73715.1"/>
    <property type="molecule type" value="Genomic_DNA"/>
</dbReference>
<dbReference type="SMART" id="SM01209">
    <property type="entry name" value="GARS_A"/>
    <property type="match status" value="1"/>
</dbReference>
<organism evidence="6 7">
    <name type="scientific">Saccharibacillus endophyticus</name>
    <dbReference type="NCBI Taxonomy" id="2060666"/>
    <lineage>
        <taxon>Bacteria</taxon>
        <taxon>Bacillati</taxon>
        <taxon>Bacillota</taxon>
        <taxon>Bacilli</taxon>
        <taxon>Bacillales</taxon>
        <taxon>Paenibacillaceae</taxon>
        <taxon>Saccharibacillus</taxon>
    </lineage>
</organism>
<dbReference type="PROSITE" id="PS50975">
    <property type="entry name" value="ATP_GRASP"/>
    <property type="match status" value="1"/>
</dbReference>
<evidence type="ECO:0000313" key="6">
    <source>
        <dbReference type="EMBL" id="GGH73715.1"/>
    </source>
</evidence>
<keyword evidence="7" id="KW-1185">Reference proteome</keyword>
<dbReference type="InterPro" id="IPR052032">
    <property type="entry name" value="ATP-dep_AA_Ligase"/>
</dbReference>
<evidence type="ECO:0000259" key="5">
    <source>
        <dbReference type="PROSITE" id="PS50975"/>
    </source>
</evidence>
<dbReference type="Proteomes" id="UP000605427">
    <property type="component" value="Unassembled WGS sequence"/>
</dbReference>
<keyword evidence="3 4" id="KW-0067">ATP-binding</keyword>
<comment type="caution">
    <text evidence="6">The sequence shown here is derived from an EMBL/GenBank/DDBJ whole genome shotgun (WGS) entry which is preliminary data.</text>
</comment>
<dbReference type="PANTHER" id="PTHR43585">
    <property type="entry name" value="FUMIPYRROLE BIOSYNTHESIS PROTEIN C"/>
    <property type="match status" value="1"/>
</dbReference>
<evidence type="ECO:0000256" key="3">
    <source>
        <dbReference type="ARBA" id="ARBA00022840"/>
    </source>
</evidence>
<evidence type="ECO:0000313" key="7">
    <source>
        <dbReference type="Proteomes" id="UP000605427"/>
    </source>
</evidence>
<dbReference type="InterPro" id="IPR040570">
    <property type="entry name" value="LAL_C2"/>
</dbReference>
<feature type="domain" description="ATP-grasp" evidence="5">
    <location>
        <begin position="123"/>
        <end position="322"/>
    </location>
</feature>
<gene>
    <name evidence="6" type="ORF">GCM10007362_13090</name>
</gene>
<accession>A0ABQ1ZS16</accession>
<evidence type="ECO:0000256" key="2">
    <source>
        <dbReference type="ARBA" id="ARBA00022741"/>
    </source>
</evidence>
<dbReference type="InterPro" id="IPR011761">
    <property type="entry name" value="ATP-grasp"/>
</dbReference>